<sequence length="374" mass="44406">MYRDRSPLRRNNKIDNHISINSINYNKNINKMAEPSHLELMMAKEMIPPYSGGSKNLAYFLSQSEKFLNLMRKKEDNCTFNILLLEQVKSKFTGEAQDVLLNSNCSRWGEIKETLTQRFGDPRSEELLLHDLTTTFQNYNETYEKFLEKIKQKLQILLEHVSVREINSDIRISKEISYQNQALSTFEAGILQPYCRHLMNLDVRTLEQGLIECRKFDNNQAQVNFMNFMRNQNVYKKFNHSQSTQRFIPPYHQNPNVNYHTQNSNRFNLNNKFPSQPIQLHQRPVTNNFPTRSQVFGRTENKPTPMSISTRYTNKNQPQNRNNYFVPQSRQNFISEELYNVENDEYEYNEQTQNYETFGNNQNFRMNGPKDAIR</sequence>
<comment type="caution">
    <text evidence="2">The sequence shown here is derived from an EMBL/GenBank/DDBJ whole genome shotgun (WGS) entry which is preliminary data.</text>
</comment>
<evidence type="ECO:0000313" key="2">
    <source>
        <dbReference type="EMBL" id="KAK9887095.1"/>
    </source>
</evidence>
<dbReference type="AlphaFoldDB" id="A0AAW1UXA6"/>
<evidence type="ECO:0008006" key="4">
    <source>
        <dbReference type="Google" id="ProtNLM"/>
    </source>
</evidence>
<evidence type="ECO:0000313" key="3">
    <source>
        <dbReference type="Proteomes" id="UP001431783"/>
    </source>
</evidence>
<name>A0AAW1UXA6_9CUCU</name>
<evidence type="ECO:0000256" key="1">
    <source>
        <dbReference type="SAM" id="MobiDB-lite"/>
    </source>
</evidence>
<dbReference type="Proteomes" id="UP001431783">
    <property type="component" value="Unassembled WGS sequence"/>
</dbReference>
<accession>A0AAW1UXA6</accession>
<protein>
    <recommendedName>
        <fullName evidence="4">Retrotransposon gag domain-containing protein</fullName>
    </recommendedName>
</protein>
<dbReference type="EMBL" id="JARQZJ010000104">
    <property type="protein sequence ID" value="KAK9887095.1"/>
    <property type="molecule type" value="Genomic_DNA"/>
</dbReference>
<proteinExistence type="predicted"/>
<feature type="region of interest" description="Disordered" evidence="1">
    <location>
        <begin position="298"/>
        <end position="321"/>
    </location>
</feature>
<gene>
    <name evidence="2" type="ORF">WA026_020039</name>
</gene>
<reference evidence="2 3" key="1">
    <citation type="submission" date="2023-03" db="EMBL/GenBank/DDBJ databases">
        <title>Genome insight into feeding habits of ladybird beetles.</title>
        <authorList>
            <person name="Li H.-S."/>
            <person name="Huang Y.-H."/>
            <person name="Pang H."/>
        </authorList>
    </citation>
    <scope>NUCLEOTIDE SEQUENCE [LARGE SCALE GENOMIC DNA]</scope>
    <source>
        <strain evidence="2">SYSU_2023b</strain>
        <tissue evidence="2">Whole body</tissue>
    </source>
</reference>
<keyword evidence="3" id="KW-1185">Reference proteome</keyword>
<organism evidence="2 3">
    <name type="scientific">Henosepilachna vigintioctopunctata</name>
    <dbReference type="NCBI Taxonomy" id="420089"/>
    <lineage>
        <taxon>Eukaryota</taxon>
        <taxon>Metazoa</taxon>
        <taxon>Ecdysozoa</taxon>
        <taxon>Arthropoda</taxon>
        <taxon>Hexapoda</taxon>
        <taxon>Insecta</taxon>
        <taxon>Pterygota</taxon>
        <taxon>Neoptera</taxon>
        <taxon>Endopterygota</taxon>
        <taxon>Coleoptera</taxon>
        <taxon>Polyphaga</taxon>
        <taxon>Cucujiformia</taxon>
        <taxon>Coccinelloidea</taxon>
        <taxon>Coccinellidae</taxon>
        <taxon>Epilachninae</taxon>
        <taxon>Epilachnini</taxon>
        <taxon>Henosepilachna</taxon>
    </lineage>
</organism>